<evidence type="ECO:0000256" key="2">
    <source>
        <dbReference type="SAM" id="SignalP"/>
    </source>
</evidence>
<reference evidence="4" key="1">
    <citation type="submission" date="2018-11" db="EMBL/GenBank/DDBJ databases">
        <authorList>
            <person name="Alioto T."/>
            <person name="Alioto T."/>
        </authorList>
    </citation>
    <scope>NUCLEOTIDE SEQUENCE</scope>
</reference>
<dbReference type="PROSITE" id="PS00514">
    <property type="entry name" value="FIBRINOGEN_C_1"/>
    <property type="match status" value="1"/>
</dbReference>
<dbReference type="InterPro" id="IPR014716">
    <property type="entry name" value="Fibrinogen_a/b/g_C_1"/>
</dbReference>
<feature type="signal peptide" evidence="2">
    <location>
        <begin position="1"/>
        <end position="20"/>
    </location>
</feature>
<dbReference type="FunFam" id="3.90.215.10:FF:000001">
    <property type="entry name" value="Tenascin isoform 1"/>
    <property type="match status" value="1"/>
</dbReference>
<dbReference type="Pfam" id="PF00147">
    <property type="entry name" value="Fibrinogen_C"/>
    <property type="match status" value="1"/>
</dbReference>
<dbReference type="Gene3D" id="3.90.215.10">
    <property type="entry name" value="Gamma Fibrinogen, chain A, domain 1"/>
    <property type="match status" value="1"/>
</dbReference>
<evidence type="ECO:0000259" key="3">
    <source>
        <dbReference type="PROSITE" id="PS51406"/>
    </source>
</evidence>
<organism evidence="4 5">
    <name type="scientific">Mytilus galloprovincialis</name>
    <name type="common">Mediterranean mussel</name>
    <dbReference type="NCBI Taxonomy" id="29158"/>
    <lineage>
        <taxon>Eukaryota</taxon>
        <taxon>Metazoa</taxon>
        <taxon>Spiralia</taxon>
        <taxon>Lophotrochozoa</taxon>
        <taxon>Mollusca</taxon>
        <taxon>Bivalvia</taxon>
        <taxon>Autobranchia</taxon>
        <taxon>Pteriomorphia</taxon>
        <taxon>Mytilida</taxon>
        <taxon>Mytiloidea</taxon>
        <taxon>Mytilidae</taxon>
        <taxon>Mytilinae</taxon>
        <taxon>Mytilus</taxon>
    </lineage>
</organism>
<dbReference type="InterPro" id="IPR050373">
    <property type="entry name" value="Fibrinogen_C-term_domain"/>
</dbReference>
<dbReference type="PANTHER" id="PTHR19143">
    <property type="entry name" value="FIBRINOGEN/TENASCIN/ANGIOPOEITIN"/>
    <property type="match status" value="1"/>
</dbReference>
<comment type="caution">
    <text evidence="4">The sequence shown here is derived from an EMBL/GenBank/DDBJ whole genome shotgun (WGS) entry which is preliminary data.</text>
</comment>
<keyword evidence="5" id="KW-1185">Reference proteome</keyword>
<dbReference type="EMBL" id="UYJE01000771">
    <property type="protein sequence ID" value="VDH96309.1"/>
    <property type="molecule type" value="Genomic_DNA"/>
</dbReference>
<dbReference type="SMART" id="SM00186">
    <property type="entry name" value="FBG"/>
    <property type="match status" value="1"/>
</dbReference>
<dbReference type="AlphaFoldDB" id="A0A8B6BVI2"/>
<keyword evidence="2" id="KW-0732">Signal</keyword>
<dbReference type="OrthoDB" id="6054711at2759"/>
<evidence type="ECO:0000256" key="1">
    <source>
        <dbReference type="ARBA" id="ARBA00023157"/>
    </source>
</evidence>
<dbReference type="PANTHER" id="PTHR19143:SF458">
    <property type="entry name" value="FIBRINOGEN C-TERMINAL DOMAIN-CONTAINING PROTEIN-RELATED"/>
    <property type="match status" value="1"/>
</dbReference>
<proteinExistence type="predicted"/>
<accession>A0A8B6BVI2</accession>
<dbReference type="CDD" id="cd00087">
    <property type="entry name" value="FReD"/>
    <property type="match status" value="1"/>
</dbReference>
<gene>
    <name evidence="4" type="ORF">MGAL_10B041556</name>
</gene>
<evidence type="ECO:0000313" key="5">
    <source>
        <dbReference type="Proteomes" id="UP000596742"/>
    </source>
</evidence>
<protein>
    <recommendedName>
        <fullName evidence="3">Fibrinogen C-terminal domain-containing protein</fullName>
    </recommendedName>
</protein>
<name>A0A8B6BVI2_MYTGA</name>
<keyword evidence="1" id="KW-1015">Disulfide bond</keyword>
<feature type="domain" description="Fibrinogen C-terminal" evidence="3">
    <location>
        <begin position="99"/>
        <end position="315"/>
    </location>
</feature>
<dbReference type="InterPro" id="IPR020837">
    <property type="entry name" value="Fibrinogen_CS"/>
</dbReference>
<dbReference type="GO" id="GO:0005615">
    <property type="term" value="C:extracellular space"/>
    <property type="evidence" value="ECO:0007669"/>
    <property type="project" value="TreeGrafter"/>
</dbReference>
<dbReference type="Proteomes" id="UP000596742">
    <property type="component" value="Unassembled WGS sequence"/>
</dbReference>
<feature type="chain" id="PRO_5032363382" description="Fibrinogen C-terminal domain-containing protein" evidence="2">
    <location>
        <begin position="21"/>
        <end position="316"/>
    </location>
</feature>
<dbReference type="SUPFAM" id="SSF56496">
    <property type="entry name" value="Fibrinogen C-terminal domain-like"/>
    <property type="match status" value="1"/>
</dbReference>
<dbReference type="InterPro" id="IPR036056">
    <property type="entry name" value="Fibrinogen-like_C"/>
</dbReference>
<sequence length="316" mass="36460">MKFVCFPYCALLGFITTCTFNAIDEETFKTKDSTRIVQTENTTDVYCKSIIGCADMCLSDQQCCFASYSKGASTCRIDTSERCFVETETLDEWTLIHHNSYQERPVDCKDIPNKFQSGVYKVFPNQTHGFDVYCEMNIDEGHWTVFQRRENGYVDFYRGWNEYKAGFGNPDHEFWLGNENLHSLTSQNNYEMRIELIDFDGNTAFAKYKEFAIGDESSKFKLIANEYHGTAGNSLAHHNGNSFSTKDSDNDNHPTNHCATSYLGAWWFNRCVTSDLNGQYFLMTPDAAHRGVYWRLWKGINYSLKGSLMMMRRVSN</sequence>
<evidence type="ECO:0000313" key="4">
    <source>
        <dbReference type="EMBL" id="VDH96309.1"/>
    </source>
</evidence>
<dbReference type="InterPro" id="IPR002181">
    <property type="entry name" value="Fibrinogen_a/b/g_C_dom"/>
</dbReference>
<dbReference type="PROSITE" id="PS51406">
    <property type="entry name" value="FIBRINOGEN_C_2"/>
    <property type="match status" value="1"/>
</dbReference>